<protein>
    <recommendedName>
        <fullName evidence="4">Methyltransferase FkbM domain-containing protein</fullName>
    </recommendedName>
</protein>
<proteinExistence type="predicted"/>
<evidence type="ECO:0000256" key="1">
    <source>
        <dbReference type="SAM" id="SignalP"/>
    </source>
</evidence>
<dbReference type="Proteomes" id="UP001363151">
    <property type="component" value="Unassembled WGS sequence"/>
</dbReference>
<dbReference type="PANTHER" id="PTHR34009">
    <property type="entry name" value="PROTEIN STAR"/>
    <property type="match status" value="1"/>
</dbReference>
<evidence type="ECO:0000313" key="2">
    <source>
        <dbReference type="EMBL" id="KAK7253222.1"/>
    </source>
</evidence>
<dbReference type="InterPro" id="IPR053202">
    <property type="entry name" value="EGF_Rcpt_Signaling_Reg"/>
</dbReference>
<comment type="caution">
    <text evidence="2">The sequence shown here is derived from an EMBL/GenBank/DDBJ whole genome shotgun (WGS) entry which is preliminary data.</text>
</comment>
<keyword evidence="1" id="KW-0732">Signal</keyword>
<dbReference type="InterPro" id="IPR029063">
    <property type="entry name" value="SAM-dependent_MTases_sf"/>
</dbReference>
<dbReference type="Gene3D" id="3.40.50.150">
    <property type="entry name" value="Vaccinia Virus protein VP39"/>
    <property type="match status" value="1"/>
</dbReference>
<reference evidence="2 3" key="1">
    <citation type="submission" date="2024-03" db="EMBL/GenBank/DDBJ databases">
        <title>Aureococcus anophagefferens CCMP1851 and Kratosvirus quantuckense: Draft genome of a second virus-susceptible host strain in the model system.</title>
        <authorList>
            <person name="Chase E."/>
            <person name="Truchon A.R."/>
            <person name="Schepens W."/>
            <person name="Wilhelm S.W."/>
        </authorList>
    </citation>
    <scope>NUCLEOTIDE SEQUENCE [LARGE SCALE GENOMIC DNA]</scope>
    <source>
        <strain evidence="2 3">CCMP1851</strain>
    </source>
</reference>
<sequence>MGRKLSIACVAFVLLCWLSAVRDLVALHAAPPPPPVATGPAVTPAFRRLALRHAWRAPGDLGGDCRRRPVVANAHAAGRPCDVKRWHAASQGREDLAMISRYFCGKRNGTFVELGAVDGLRYSNSLMLERALGWRGLLIEGQPASAAKLAENRGRRNVVLAEAVCREAGTAEFLGAGYRLKGGLADHLRATREQVAKAGGKWRNWVPCRPFGAMLRAAGFGPDRPVDFASVDVEGAEHVVAETMDFGVPVRTWLVEALDRDRSADSRDAENVRRVRAALLGHGYREAAHFNVTQFCDEVAGFGLRSKEHPCTTNLVFERPDLVWDLAAVDAGDAPAPDLERPLECCGCEDLARAIAARADERDRRDAAARGAVAMEGSPVT</sequence>
<gene>
    <name evidence="2" type="ORF">SO694_00001035</name>
</gene>
<feature type="signal peptide" evidence="1">
    <location>
        <begin position="1"/>
        <end position="23"/>
    </location>
</feature>
<keyword evidence="3" id="KW-1185">Reference proteome</keyword>
<dbReference type="PANTHER" id="PTHR34009:SF2">
    <property type="entry name" value="PROTEIN STAR"/>
    <property type="match status" value="1"/>
</dbReference>
<evidence type="ECO:0008006" key="4">
    <source>
        <dbReference type="Google" id="ProtNLM"/>
    </source>
</evidence>
<accession>A0ABR1GBN5</accession>
<evidence type="ECO:0000313" key="3">
    <source>
        <dbReference type="Proteomes" id="UP001363151"/>
    </source>
</evidence>
<dbReference type="SUPFAM" id="SSF53335">
    <property type="entry name" value="S-adenosyl-L-methionine-dependent methyltransferases"/>
    <property type="match status" value="1"/>
</dbReference>
<dbReference type="EMBL" id="JBBJCI010000035">
    <property type="protein sequence ID" value="KAK7253222.1"/>
    <property type="molecule type" value="Genomic_DNA"/>
</dbReference>
<feature type="chain" id="PRO_5047128134" description="Methyltransferase FkbM domain-containing protein" evidence="1">
    <location>
        <begin position="24"/>
        <end position="381"/>
    </location>
</feature>
<organism evidence="2 3">
    <name type="scientific">Aureococcus anophagefferens</name>
    <name type="common">Harmful bloom alga</name>
    <dbReference type="NCBI Taxonomy" id="44056"/>
    <lineage>
        <taxon>Eukaryota</taxon>
        <taxon>Sar</taxon>
        <taxon>Stramenopiles</taxon>
        <taxon>Ochrophyta</taxon>
        <taxon>Pelagophyceae</taxon>
        <taxon>Pelagomonadales</taxon>
        <taxon>Pelagomonadaceae</taxon>
        <taxon>Aureococcus</taxon>
    </lineage>
</organism>
<name>A0ABR1GBN5_AURAN</name>